<evidence type="ECO:0000256" key="1">
    <source>
        <dbReference type="SAM" id="SignalP"/>
    </source>
</evidence>
<evidence type="ECO:0000313" key="3">
    <source>
        <dbReference type="Proteomes" id="UP001596020"/>
    </source>
</evidence>
<feature type="signal peptide" evidence="1">
    <location>
        <begin position="1"/>
        <end position="20"/>
    </location>
</feature>
<feature type="chain" id="PRO_5045967071" evidence="1">
    <location>
        <begin position="21"/>
        <end position="550"/>
    </location>
</feature>
<dbReference type="Pfam" id="PF13306">
    <property type="entry name" value="LRR_5"/>
    <property type="match status" value="3"/>
</dbReference>
<protein>
    <submittedName>
        <fullName evidence="2">Leucine-rich repeat protein</fullName>
    </submittedName>
</protein>
<accession>A0ABV9KAB7</accession>
<dbReference type="Proteomes" id="UP001596020">
    <property type="component" value="Unassembled WGS sequence"/>
</dbReference>
<evidence type="ECO:0000313" key="2">
    <source>
        <dbReference type="EMBL" id="MFC4666601.1"/>
    </source>
</evidence>
<dbReference type="Gene3D" id="3.80.10.10">
    <property type="entry name" value="Ribonuclease Inhibitor"/>
    <property type="match status" value="3"/>
</dbReference>
<reference evidence="3" key="1">
    <citation type="journal article" date="2019" name="Int. J. Syst. Evol. Microbiol.">
        <title>The Global Catalogue of Microorganisms (GCM) 10K type strain sequencing project: providing services to taxonomists for standard genome sequencing and annotation.</title>
        <authorList>
            <consortium name="The Broad Institute Genomics Platform"/>
            <consortium name="The Broad Institute Genome Sequencing Center for Infectious Disease"/>
            <person name="Wu L."/>
            <person name="Ma J."/>
        </authorList>
    </citation>
    <scope>NUCLEOTIDE SEQUENCE [LARGE SCALE GENOMIC DNA]</scope>
    <source>
        <strain evidence="3">CGMCC 4.7357</strain>
    </source>
</reference>
<dbReference type="PANTHER" id="PTHR45661:SF3">
    <property type="entry name" value="IG-LIKE DOMAIN-CONTAINING PROTEIN"/>
    <property type="match status" value="1"/>
</dbReference>
<dbReference type="SUPFAM" id="SSF52058">
    <property type="entry name" value="L domain-like"/>
    <property type="match status" value="1"/>
</dbReference>
<keyword evidence="1" id="KW-0732">Signal</keyword>
<dbReference type="InterPro" id="IPR053139">
    <property type="entry name" value="Surface_bspA-like"/>
</dbReference>
<organism evidence="2 3">
    <name type="scientific">Falsiporphyromonas endometrii</name>
    <dbReference type="NCBI Taxonomy" id="1387297"/>
    <lineage>
        <taxon>Bacteria</taxon>
        <taxon>Pseudomonadati</taxon>
        <taxon>Bacteroidota</taxon>
        <taxon>Bacteroidia</taxon>
        <taxon>Bacteroidales</taxon>
        <taxon>Porphyromonadaceae</taxon>
        <taxon>Falsiporphyromonas</taxon>
    </lineage>
</organism>
<name>A0ABV9KAB7_9PORP</name>
<dbReference type="InterPro" id="IPR026906">
    <property type="entry name" value="LRR_5"/>
</dbReference>
<dbReference type="InterPro" id="IPR032675">
    <property type="entry name" value="LRR_dom_sf"/>
</dbReference>
<sequence>MRFKLLCIASLLASVFAANAQKVDENGVLTECSFISGEYTIPSNVKEIGEGAFFYSGVTKVTIPKSVERIEKSAFGYCQSLTDIVFEEGSHLKTVCDLAFTECIQIKEIAFPNSVDSIGRSVFTFCDNLAKVTLPTSLKRLSYGSFSSCAALKKLDIPASVKVIEDFAFGNCTNLLSIKLGQPDSIGTKAFYHCENLTSVTIPNTVKILGDSVFMRCTSLENLNIPASVEKIGDKLFVRTPDFAGYTVDEGNEHFVADKGVLYSKDKTVLYECPQTYTSEMFEVPSSVNTIRPMAFYECMNVKGIKIPDGLAGLGIAALANNGMTKFDFAGNDKYFSILGNIYVKLKEDKGLALLAMPTKSEVDSLVVAPGTIMIADMVAMNNTNLKKVYIPESLQFVGARAFYGCTGLSDIYAWPKKAPKLLEQAFAETIFPNVQLHVYAGSAESYQLASWPFAYGDDITDETSYPEVYPTSSESISDAKVSVVRNAEDIVISANKEIRSVHMYGMAGNMEVALESVNNNVAILPVPSQGNIYIVKIVFADNSSVVNKI</sequence>
<keyword evidence="3" id="KW-1185">Reference proteome</keyword>
<dbReference type="RefSeq" id="WP_380079829.1">
    <property type="nucleotide sequence ID" value="NZ_JBHSGO010000209.1"/>
</dbReference>
<gene>
    <name evidence="2" type="ORF">ACFO3G_08345</name>
</gene>
<dbReference type="PANTHER" id="PTHR45661">
    <property type="entry name" value="SURFACE ANTIGEN"/>
    <property type="match status" value="1"/>
</dbReference>
<proteinExistence type="predicted"/>
<comment type="caution">
    <text evidence="2">The sequence shown here is derived from an EMBL/GenBank/DDBJ whole genome shotgun (WGS) entry which is preliminary data.</text>
</comment>
<dbReference type="EMBL" id="JBHSGO010000209">
    <property type="protein sequence ID" value="MFC4666601.1"/>
    <property type="molecule type" value="Genomic_DNA"/>
</dbReference>